<feature type="compositionally biased region" description="Basic and acidic residues" evidence="1">
    <location>
        <begin position="82"/>
        <end position="95"/>
    </location>
</feature>
<keyword evidence="3" id="KW-1185">Reference proteome</keyword>
<evidence type="ECO:0000313" key="3">
    <source>
        <dbReference type="Proteomes" id="UP001595843"/>
    </source>
</evidence>
<organism evidence="2 3">
    <name type="scientific">Salinithrix halophila</name>
    <dbReference type="NCBI Taxonomy" id="1485204"/>
    <lineage>
        <taxon>Bacteria</taxon>
        <taxon>Bacillati</taxon>
        <taxon>Bacillota</taxon>
        <taxon>Bacilli</taxon>
        <taxon>Bacillales</taxon>
        <taxon>Thermoactinomycetaceae</taxon>
        <taxon>Salinithrix</taxon>
    </lineage>
</organism>
<dbReference type="Proteomes" id="UP001595843">
    <property type="component" value="Unassembled WGS sequence"/>
</dbReference>
<protein>
    <submittedName>
        <fullName evidence="2">Uncharacterized protein</fullName>
    </submittedName>
</protein>
<gene>
    <name evidence="2" type="ORF">ACFOUO_04230</name>
</gene>
<proteinExistence type="predicted"/>
<feature type="region of interest" description="Disordered" evidence="1">
    <location>
        <begin position="1"/>
        <end position="35"/>
    </location>
</feature>
<dbReference type="RefSeq" id="WP_380702462.1">
    <property type="nucleotide sequence ID" value="NZ_JBHSAP010000007.1"/>
</dbReference>
<name>A0ABV8JAT9_9BACL</name>
<evidence type="ECO:0000256" key="1">
    <source>
        <dbReference type="SAM" id="MobiDB-lite"/>
    </source>
</evidence>
<feature type="region of interest" description="Disordered" evidence="1">
    <location>
        <begin position="71"/>
        <end position="95"/>
    </location>
</feature>
<dbReference type="EMBL" id="JBHSAP010000007">
    <property type="protein sequence ID" value="MFC4076011.1"/>
    <property type="molecule type" value="Genomic_DNA"/>
</dbReference>
<accession>A0ABV8JAT9</accession>
<evidence type="ECO:0000313" key="2">
    <source>
        <dbReference type="EMBL" id="MFC4076011.1"/>
    </source>
</evidence>
<comment type="caution">
    <text evidence="2">The sequence shown here is derived from an EMBL/GenBank/DDBJ whole genome shotgun (WGS) entry which is preliminary data.</text>
</comment>
<reference evidence="3" key="1">
    <citation type="journal article" date="2019" name="Int. J. Syst. Evol. Microbiol.">
        <title>The Global Catalogue of Microorganisms (GCM) 10K type strain sequencing project: providing services to taxonomists for standard genome sequencing and annotation.</title>
        <authorList>
            <consortium name="The Broad Institute Genomics Platform"/>
            <consortium name="The Broad Institute Genome Sequencing Center for Infectious Disease"/>
            <person name="Wu L."/>
            <person name="Ma J."/>
        </authorList>
    </citation>
    <scope>NUCLEOTIDE SEQUENCE [LARGE SCALE GENOMIC DNA]</scope>
    <source>
        <strain evidence="3">IBRC-M 10813</strain>
    </source>
</reference>
<sequence length="95" mass="10639">MSPNKKRERKEIDRMVDEGLGGGRTGSATGQIDNQEELEQKWRKEQVMAKDIENGGLGRYDMEIDRMVNEGLGGGRVGEGTGRIEESDTPRKEED</sequence>
<feature type="compositionally biased region" description="Gly residues" evidence="1">
    <location>
        <begin position="71"/>
        <end position="81"/>
    </location>
</feature>